<evidence type="ECO:0000256" key="12">
    <source>
        <dbReference type="ARBA" id="ARBA00041133"/>
    </source>
</evidence>
<evidence type="ECO:0000256" key="4">
    <source>
        <dbReference type="ARBA" id="ARBA00022505"/>
    </source>
</evidence>
<comment type="similarity">
    <text evidence="9">Belongs to the ABC transporter superfamily. Sulfate/tungstate importer (TC 3.A.1.6) family.</text>
</comment>
<keyword evidence="7" id="KW-1278">Translocase</keyword>
<dbReference type="GO" id="GO:0005524">
    <property type="term" value="F:ATP binding"/>
    <property type="evidence" value="ECO:0007669"/>
    <property type="project" value="UniProtKB-KW"/>
</dbReference>
<reference evidence="16 17" key="2">
    <citation type="journal article" date="2011" name="Stand. Genomic Sci.">
        <title>Complete genome sequence of Desulfurococcus mucosus type strain (O7/1).</title>
        <authorList>
            <person name="Wirth R."/>
            <person name="Chertkov O."/>
            <person name="Held B."/>
            <person name="Lapidus A."/>
            <person name="Nolan M."/>
            <person name="Lucas S."/>
            <person name="Hammon N."/>
            <person name="Deshpande S."/>
            <person name="Cheng J.F."/>
            <person name="Tapia R."/>
            <person name="Han C."/>
            <person name="Goodwin L."/>
            <person name="Pitluck S."/>
            <person name="Liolios K."/>
            <person name="Ioanna P."/>
            <person name="Ivanova N."/>
            <person name="Mavromatis K."/>
            <person name="Mikhailova N."/>
            <person name="Pati A."/>
            <person name="Chen A."/>
            <person name="Palaniappan K."/>
            <person name="Land M."/>
            <person name="Hauser L."/>
            <person name="Chang Y.J."/>
            <person name="Jeffries C.D."/>
            <person name="Bilek Y."/>
            <person name="Hader T."/>
            <person name="Rohde M."/>
            <person name="Spring S."/>
            <person name="Sikorski J."/>
            <person name="Goker M."/>
            <person name="Woyke T."/>
            <person name="Bristow J."/>
            <person name="Eisen J.A."/>
            <person name="Markowitz V."/>
            <person name="Hugenholtz P."/>
            <person name="Kyrpides N.C."/>
            <person name="Klenk H.P."/>
        </authorList>
    </citation>
    <scope>NUCLEOTIDE SEQUENCE [LARGE SCALE GENOMIC DNA]</scope>
    <source>
        <strain evidence="17">ATCC 35584 / DSM 2162 / JCM 9187 / O7/1</strain>
    </source>
</reference>
<dbReference type="HOGENOM" id="CLU_000604_1_1_2"/>
<comment type="function">
    <text evidence="14">Part of the ABC transporter complex WtpABC involved in molybdate/tungstate import. Responsible for energy coupling to the transport system.</text>
</comment>
<proteinExistence type="inferred from homology"/>
<dbReference type="InterPro" id="IPR015853">
    <property type="entry name" value="ABC_transpr_FbpC"/>
</dbReference>
<dbReference type="GO" id="GO:0015408">
    <property type="term" value="F:ABC-type ferric iron transporter activity"/>
    <property type="evidence" value="ECO:0007669"/>
    <property type="project" value="InterPro"/>
</dbReference>
<dbReference type="EMBL" id="CP002363">
    <property type="protein sequence ID" value="ADV64830.1"/>
    <property type="molecule type" value="Genomic_DNA"/>
</dbReference>
<dbReference type="InterPro" id="IPR003439">
    <property type="entry name" value="ABC_transporter-like_ATP-bd"/>
</dbReference>
<dbReference type="GO" id="GO:0055052">
    <property type="term" value="C:ATP-binding cassette (ABC) transporter complex, substrate-binding subunit-containing"/>
    <property type="evidence" value="ECO:0007669"/>
    <property type="project" value="TreeGrafter"/>
</dbReference>
<evidence type="ECO:0000313" key="16">
    <source>
        <dbReference type="EMBL" id="ADV64830.1"/>
    </source>
</evidence>
<organism evidence="16 17">
    <name type="scientific">Desulfurococcus mucosus (strain ATCC 35584 / DSM 2162 / JCM 9187 / O7/1)</name>
    <dbReference type="NCBI Taxonomy" id="765177"/>
    <lineage>
        <taxon>Archaea</taxon>
        <taxon>Thermoproteota</taxon>
        <taxon>Thermoprotei</taxon>
        <taxon>Desulfurococcales</taxon>
        <taxon>Desulfurococcaceae</taxon>
        <taxon>Desulfurococcus</taxon>
    </lineage>
</organism>
<dbReference type="STRING" id="765177.Desmu_0518"/>
<comment type="catalytic activity">
    <reaction evidence="13">
        <text>tungstate(in) + ATP + H2O = tungstate(out) + ADP + phosphate + H(+)</text>
        <dbReference type="Rhea" id="RHEA:35027"/>
        <dbReference type="ChEBI" id="CHEBI:15377"/>
        <dbReference type="ChEBI" id="CHEBI:15378"/>
        <dbReference type="ChEBI" id="CHEBI:30616"/>
        <dbReference type="ChEBI" id="CHEBI:43474"/>
        <dbReference type="ChEBI" id="CHEBI:46502"/>
        <dbReference type="ChEBI" id="CHEBI:456216"/>
        <dbReference type="EC" id="7.3.2.6"/>
    </reaction>
</comment>
<keyword evidence="6" id="KW-0067">ATP-binding</keyword>
<keyword evidence="5" id="KW-0547">Nucleotide-binding</keyword>
<dbReference type="Proteomes" id="UP000001068">
    <property type="component" value="Chromosome"/>
</dbReference>
<dbReference type="SMART" id="SM00382">
    <property type="entry name" value="AAA"/>
    <property type="match status" value="1"/>
</dbReference>
<evidence type="ECO:0000313" key="17">
    <source>
        <dbReference type="Proteomes" id="UP000001068"/>
    </source>
</evidence>
<feature type="domain" description="ABC transporter" evidence="15">
    <location>
        <begin position="4"/>
        <end position="234"/>
    </location>
</feature>
<keyword evidence="4" id="KW-0500">Molybdenum</keyword>
<dbReference type="SUPFAM" id="SSF52540">
    <property type="entry name" value="P-loop containing nucleoside triphosphate hydrolases"/>
    <property type="match status" value="1"/>
</dbReference>
<dbReference type="OrthoDB" id="18368at2157"/>
<evidence type="ECO:0000259" key="15">
    <source>
        <dbReference type="PROSITE" id="PS50893"/>
    </source>
</evidence>
<dbReference type="EC" id="7.3.2.6" evidence="11"/>
<protein>
    <recommendedName>
        <fullName evidence="12">Molybdate/tungstate import ATP-binding protein WtpC</fullName>
        <ecNumber evidence="11">7.3.2.6</ecNumber>
    </recommendedName>
</protein>
<dbReference type="InterPro" id="IPR003593">
    <property type="entry name" value="AAA+_ATPase"/>
</dbReference>
<comment type="subunit">
    <text evidence="10">The complex is composed of two ATP-binding proteins (WtpC), two transmembrane proteins (WtpB) and a solute-binding protein (WtpA).</text>
</comment>
<evidence type="ECO:0000256" key="8">
    <source>
        <dbReference type="ARBA" id="ARBA00023136"/>
    </source>
</evidence>
<gene>
    <name evidence="16" type="ordered locus">Desmu_0518</name>
</gene>
<dbReference type="RefSeq" id="WP_013562052.1">
    <property type="nucleotide sequence ID" value="NC_014961.1"/>
</dbReference>
<evidence type="ECO:0000256" key="2">
    <source>
        <dbReference type="ARBA" id="ARBA00022448"/>
    </source>
</evidence>
<evidence type="ECO:0000256" key="1">
    <source>
        <dbReference type="ARBA" id="ARBA00004236"/>
    </source>
</evidence>
<evidence type="ECO:0000256" key="14">
    <source>
        <dbReference type="ARBA" id="ARBA00057369"/>
    </source>
</evidence>
<dbReference type="PANTHER" id="PTHR43875">
    <property type="entry name" value="MALTODEXTRIN IMPORT ATP-BINDING PROTEIN MSMX"/>
    <property type="match status" value="1"/>
</dbReference>
<reference evidence="17" key="1">
    <citation type="submission" date="2010-11" db="EMBL/GenBank/DDBJ databases">
        <title>The complete genome of Desulfurococcus mucosus DSM 2162.</title>
        <authorList>
            <consortium name="US DOE Joint Genome Institute (JGI-PGF)"/>
            <person name="Lucas S."/>
            <person name="Copeland A."/>
            <person name="Lapidus A."/>
            <person name="Bruce D."/>
            <person name="Goodwin L."/>
            <person name="Pitluck S."/>
            <person name="Kyrpides N."/>
            <person name="Mavromatis K."/>
            <person name="Pagani I."/>
            <person name="Ivanova N."/>
            <person name="Ovchinnikova G."/>
            <person name="Chertkov O."/>
            <person name="Held B."/>
            <person name="Brettin T."/>
            <person name="Detter J.C."/>
            <person name="Tapia R."/>
            <person name="Han C."/>
            <person name="Land M."/>
            <person name="Hauser L."/>
            <person name="Markowitz V."/>
            <person name="Cheng J.-F."/>
            <person name="Hugenholtz P."/>
            <person name="Woyke T."/>
            <person name="Wu D."/>
            <person name="Wirth R."/>
            <person name="Bilek Y."/>
            <person name="Hader T."/>
            <person name="Klenk H.-P."/>
            <person name="Eisen J.A."/>
        </authorList>
    </citation>
    <scope>NUCLEOTIDE SEQUENCE [LARGE SCALE GENOMIC DNA]</scope>
    <source>
        <strain evidence="17">ATCC 35584 / DSM 2162 / JCM 9187 / O7/1</strain>
    </source>
</reference>
<dbReference type="GO" id="GO:1901238">
    <property type="term" value="F:ABC-type tungstate transporter activity"/>
    <property type="evidence" value="ECO:0007669"/>
    <property type="project" value="UniProtKB-EC"/>
</dbReference>
<dbReference type="eggNOG" id="arCOG00177">
    <property type="taxonomic scope" value="Archaea"/>
</dbReference>
<evidence type="ECO:0000256" key="6">
    <source>
        <dbReference type="ARBA" id="ARBA00022840"/>
    </source>
</evidence>
<evidence type="ECO:0000256" key="11">
    <source>
        <dbReference type="ARBA" id="ARBA00039025"/>
    </source>
</evidence>
<dbReference type="FunFam" id="3.40.50.300:FF:000425">
    <property type="entry name" value="Probable ABC transporter, ATP-binding subunit"/>
    <property type="match status" value="1"/>
</dbReference>
<evidence type="ECO:0000256" key="7">
    <source>
        <dbReference type="ARBA" id="ARBA00022967"/>
    </source>
</evidence>
<dbReference type="GO" id="GO:0016887">
    <property type="term" value="F:ATP hydrolysis activity"/>
    <property type="evidence" value="ECO:0007669"/>
    <property type="project" value="InterPro"/>
</dbReference>
<evidence type="ECO:0000256" key="10">
    <source>
        <dbReference type="ARBA" id="ARBA00038781"/>
    </source>
</evidence>
<evidence type="ECO:0000256" key="9">
    <source>
        <dbReference type="ARBA" id="ARBA00038307"/>
    </source>
</evidence>
<dbReference type="CDD" id="cd03259">
    <property type="entry name" value="ABC_Carb_Solutes_like"/>
    <property type="match status" value="1"/>
</dbReference>
<evidence type="ECO:0000256" key="13">
    <source>
        <dbReference type="ARBA" id="ARBA00047936"/>
    </source>
</evidence>
<comment type="subcellular location">
    <subcellularLocation>
        <location evidence="1">Cell membrane</location>
    </subcellularLocation>
</comment>
<dbReference type="PROSITE" id="PS50893">
    <property type="entry name" value="ABC_TRANSPORTER_2"/>
    <property type="match status" value="1"/>
</dbReference>
<dbReference type="GeneID" id="10153211"/>
<dbReference type="InterPro" id="IPR017871">
    <property type="entry name" value="ABC_transporter-like_CS"/>
</dbReference>
<evidence type="ECO:0000256" key="5">
    <source>
        <dbReference type="ARBA" id="ARBA00022741"/>
    </source>
</evidence>
<dbReference type="AlphaFoldDB" id="E8R8K4"/>
<name>E8R8K4_DESM0</name>
<sequence>MVLLEARGVSKSYNDRKILDDVSFHIDQGELCVILGPPGSGKTTLLKIIAGLVRQDEGSILLNGESIDDKPPSQRPVSMMFETLALYSHLTVYENIASPLIAAKKTPEEIDRRVRELAGVLKIEHLLERKADKLSGGERQRVAMARALAKDASIYLLDEPFANLDAKIRHALRTEFKKLKQALGKTIVLATSDPLDALSLGDKIIVIRWGKVYQVGDPLTIYRRPKGLWLSRYLTGGLLNELEVAWRGGELVVEGINRMRLSLPRELLELILGRGIEKATLASYIDGCSISRSSRGCKGLGIKAKYIGAEYRGSEYIVYASEADRIFKCLMHPAEFTLMDLKYGDEVEVCIDLSNTIVFAGSDSEEEDDSGLG</sequence>
<evidence type="ECO:0000256" key="3">
    <source>
        <dbReference type="ARBA" id="ARBA00022475"/>
    </source>
</evidence>
<keyword evidence="3" id="KW-1003">Cell membrane</keyword>
<dbReference type="PROSITE" id="PS00211">
    <property type="entry name" value="ABC_TRANSPORTER_1"/>
    <property type="match status" value="1"/>
</dbReference>
<dbReference type="Pfam" id="PF00005">
    <property type="entry name" value="ABC_tran"/>
    <property type="match status" value="1"/>
</dbReference>
<dbReference type="InterPro" id="IPR047641">
    <property type="entry name" value="ABC_transpr_MalK/UgpC-like"/>
</dbReference>
<accession>E8R8K4</accession>
<dbReference type="PANTHER" id="PTHR43875:SF15">
    <property type="entry name" value="TREHALOSE IMPORT ATP-BINDING PROTEIN SUGC"/>
    <property type="match status" value="1"/>
</dbReference>
<dbReference type="Gene3D" id="3.40.50.300">
    <property type="entry name" value="P-loop containing nucleotide triphosphate hydrolases"/>
    <property type="match status" value="1"/>
</dbReference>
<dbReference type="InterPro" id="IPR027417">
    <property type="entry name" value="P-loop_NTPase"/>
</dbReference>
<keyword evidence="2" id="KW-0813">Transport</keyword>
<keyword evidence="17" id="KW-1185">Reference proteome</keyword>
<dbReference type="KEGG" id="dmu:Desmu_0518"/>
<keyword evidence="8" id="KW-0472">Membrane</keyword>